<dbReference type="Proteomes" id="UP000815677">
    <property type="component" value="Unassembled WGS sequence"/>
</dbReference>
<name>A0ABQ0LWC0_MYCCL</name>
<keyword evidence="3" id="KW-1185">Reference proteome</keyword>
<sequence length="393" mass="44670">MQKAFKKRNIPCLHPGCEMLFESFGGRTKHTNSAHPPQPQTRSPSINSNPDDPPTSPSSQGMPRMSPPGSPPPNEDRLVGKGTPCDRDGFDLEPGTEPEPWDERDPDDYTPFEDRASFAFADFLYTRVQMSGENISQLMQLLAALYPRDDPPFADEKQLYATVDAIPFGDIPWQSFSVQYTGPLPEGEVPTWMTEKYQVWFRSPLSIFEKQLANPDFKDEMDWAAKHFFYDGKRNYTDIFSGNWVWDKSDVLAEEPEYHGALLVPVITGSDKTCASVGTGHVEFHPYYGGIANLHNGARRGHREGLSLLGFLSIPKTDKKHADSVPFRKFRRQLFHASIARILSDLKEHMTKPKVTRCSDRHFRRALYELCTVISDYPEQVLYTCIVQGWCPM</sequence>
<dbReference type="InterPro" id="IPR041078">
    <property type="entry name" value="Plavaka"/>
</dbReference>
<evidence type="ECO:0000313" key="3">
    <source>
        <dbReference type="Proteomes" id="UP000815677"/>
    </source>
</evidence>
<gene>
    <name evidence="2" type="ORF">MCHLO_12144</name>
</gene>
<reference evidence="2" key="1">
    <citation type="submission" date="2014-09" db="EMBL/GenBank/DDBJ databases">
        <title>Genome sequence of the luminous mushroom Mycena chlorophos for searching fungal bioluminescence genes.</title>
        <authorList>
            <person name="Tanaka Y."/>
            <person name="Kasuga D."/>
            <person name="Oba Y."/>
            <person name="Hase S."/>
            <person name="Sato K."/>
            <person name="Oba Y."/>
            <person name="Sakakibara Y."/>
        </authorList>
    </citation>
    <scope>NUCLEOTIDE SEQUENCE</scope>
</reference>
<organism evidence="2 3">
    <name type="scientific">Mycena chlorophos</name>
    <name type="common">Agaric fungus</name>
    <name type="synonym">Agaricus chlorophos</name>
    <dbReference type="NCBI Taxonomy" id="658473"/>
    <lineage>
        <taxon>Eukaryota</taxon>
        <taxon>Fungi</taxon>
        <taxon>Dikarya</taxon>
        <taxon>Basidiomycota</taxon>
        <taxon>Agaricomycotina</taxon>
        <taxon>Agaricomycetes</taxon>
        <taxon>Agaricomycetidae</taxon>
        <taxon>Agaricales</taxon>
        <taxon>Marasmiineae</taxon>
        <taxon>Mycenaceae</taxon>
        <taxon>Mycena</taxon>
    </lineage>
</organism>
<dbReference type="Pfam" id="PF18759">
    <property type="entry name" value="Plavaka"/>
    <property type="match status" value="1"/>
</dbReference>
<feature type="compositionally biased region" description="Acidic residues" evidence="1">
    <location>
        <begin position="94"/>
        <end position="110"/>
    </location>
</feature>
<feature type="compositionally biased region" description="Basic and acidic residues" evidence="1">
    <location>
        <begin position="74"/>
        <end position="90"/>
    </location>
</feature>
<accession>A0ABQ0LWC0</accession>
<proteinExistence type="predicted"/>
<evidence type="ECO:0008006" key="4">
    <source>
        <dbReference type="Google" id="ProtNLM"/>
    </source>
</evidence>
<dbReference type="EMBL" id="DF848981">
    <property type="protein sequence ID" value="GAT55365.1"/>
    <property type="molecule type" value="Genomic_DNA"/>
</dbReference>
<protein>
    <recommendedName>
        <fullName evidence="4">C2H2-type domain-containing protein</fullName>
    </recommendedName>
</protein>
<evidence type="ECO:0000256" key="1">
    <source>
        <dbReference type="SAM" id="MobiDB-lite"/>
    </source>
</evidence>
<evidence type="ECO:0000313" key="2">
    <source>
        <dbReference type="EMBL" id="GAT55365.1"/>
    </source>
</evidence>
<feature type="region of interest" description="Disordered" evidence="1">
    <location>
        <begin position="26"/>
        <end position="110"/>
    </location>
</feature>